<dbReference type="InterPro" id="IPR016032">
    <property type="entry name" value="Sig_transdc_resp-reg_C-effctor"/>
</dbReference>
<dbReference type="InterPro" id="IPR027417">
    <property type="entry name" value="P-loop_NTPase"/>
</dbReference>
<accession>A0A4R4V0D7</accession>
<dbReference type="Proteomes" id="UP000294744">
    <property type="component" value="Unassembled WGS sequence"/>
</dbReference>
<dbReference type="PANTHER" id="PTHR16305:SF35">
    <property type="entry name" value="TRANSCRIPTIONAL ACTIVATOR DOMAIN"/>
    <property type="match status" value="1"/>
</dbReference>
<name>A0A4R4V0D7_9PSEU</name>
<gene>
    <name evidence="5" type="ORF">E1161_12660</name>
</gene>
<sequence>MADHVREHDSIRSAAAEHIGREPRMAQPRSANAHDTGDRSAPVRDQAGARMTSGGTAEVFGRDSELAQLRELAGEVVAGRGNVLWLEGEPGIGKTALLRALLAESERLGCAVHHAAADQLSQRFPLRVLLDCLAVHPKSDDPEVLAIHERLRLASDDRVPAIAERLISLVEELCAASSVVLAVDDVQWADESSLLVWHRLSRLTEHLPLLLVAAIRPSGSRAELGVVRGEDRAAVRISVPPLGEAATAALAAHLTGAAEVGPALLETLGRAAGNPRYVREVVLALARENHLDADGTRAELSLEITDGALPRSLAEAIAARLGFVGSDTIGLLRMAALLSPTFSVTDLRTVSERPVVAMVGCVEEALNAGLLVESGSRLTFQHGLVRQALHETTPTALRLALHHQAARALASSGAPVERTGEQLLASISVDDAEIDDWGLDWLVDNSRMLAHRAPDCAEALLASAIPLLSTHDPRREPLRTARVLAMVQLGRPEQARELSERALADTHDPSCAELSWYLAWSLAVLGLDDLATEVVEKALRTPGFDRPWLARMHAVLGQVMLSRGHFEAAGAAVERALAEARPARDGFALGLALHVRGAAMARRCDLAEAVICYEQAGAALGDAPENTDLRLTVLGNRMVLLFGLGQTAEAEGALHEMLAIAERSATPARLATVRLSAANHYYTIGRWEDATAELDAATELADRLDEPGRRWLHGLSALLAGHRDDRPTLLRSLQDAGCEQNPATRSAAEFLLLAGAMRAEAESDPRRAVRLLEEALTEGKRFGTRYLWLPSLVRLAIETGETEIASRANDACAEDAAVGAVPNIVAASQHCRGLLERDPTALRAAIELYSKTSQPPRYARALEDMAVVLAERGESAQARTAYGRAVKIYRDLGATWDLRRADARMRPHGVRHARGRRHRATNGWESLTPTERQIAHLVAAGLPNPDIAAALFSSRRTVEVHVSHILAKLGVRSRVEIAVEATRHDGEERRSGSRSA</sequence>
<keyword evidence="2" id="KW-0067">ATP-binding</keyword>
<comment type="caution">
    <text evidence="5">The sequence shown here is derived from an EMBL/GenBank/DDBJ whole genome shotgun (WGS) entry which is preliminary data.</text>
</comment>
<dbReference type="PANTHER" id="PTHR16305">
    <property type="entry name" value="TESTICULAR SOLUBLE ADENYLYL CYCLASE"/>
    <property type="match status" value="1"/>
</dbReference>
<dbReference type="OrthoDB" id="8482304at2"/>
<reference evidence="5 6" key="1">
    <citation type="submission" date="2019-03" db="EMBL/GenBank/DDBJ databases">
        <title>Draft genome sequences of novel Actinobacteria.</title>
        <authorList>
            <person name="Sahin N."/>
            <person name="Ay H."/>
            <person name="Saygin H."/>
        </authorList>
    </citation>
    <scope>NUCLEOTIDE SEQUENCE [LARGE SCALE GENOMIC DNA]</scope>
    <source>
        <strain evidence="5 6">16K404</strain>
    </source>
</reference>
<organism evidence="5 6">
    <name type="scientific">Saccharopolyspora aridisoli</name>
    <dbReference type="NCBI Taxonomy" id="2530385"/>
    <lineage>
        <taxon>Bacteria</taxon>
        <taxon>Bacillati</taxon>
        <taxon>Actinomycetota</taxon>
        <taxon>Actinomycetes</taxon>
        <taxon>Pseudonocardiales</taxon>
        <taxon>Pseudonocardiaceae</taxon>
        <taxon>Saccharopolyspora</taxon>
    </lineage>
</organism>
<dbReference type="GO" id="GO:0003677">
    <property type="term" value="F:DNA binding"/>
    <property type="evidence" value="ECO:0007669"/>
    <property type="project" value="InterPro"/>
</dbReference>
<dbReference type="Pfam" id="PF13191">
    <property type="entry name" value="AAA_16"/>
    <property type="match status" value="1"/>
</dbReference>
<dbReference type="InterPro" id="IPR011990">
    <property type="entry name" value="TPR-like_helical_dom_sf"/>
</dbReference>
<evidence type="ECO:0000256" key="3">
    <source>
        <dbReference type="SAM" id="MobiDB-lite"/>
    </source>
</evidence>
<dbReference type="GO" id="GO:0005524">
    <property type="term" value="F:ATP binding"/>
    <property type="evidence" value="ECO:0007669"/>
    <property type="project" value="UniProtKB-KW"/>
</dbReference>
<dbReference type="AlphaFoldDB" id="A0A4R4V0D7"/>
<dbReference type="CDD" id="cd06170">
    <property type="entry name" value="LuxR_C_like"/>
    <property type="match status" value="1"/>
</dbReference>
<dbReference type="Gene3D" id="1.25.40.10">
    <property type="entry name" value="Tetratricopeptide repeat domain"/>
    <property type="match status" value="2"/>
</dbReference>
<evidence type="ECO:0000313" key="5">
    <source>
        <dbReference type="EMBL" id="TDC92579.1"/>
    </source>
</evidence>
<dbReference type="PRINTS" id="PR00038">
    <property type="entry name" value="HTHLUXR"/>
</dbReference>
<dbReference type="GO" id="GO:0005737">
    <property type="term" value="C:cytoplasm"/>
    <property type="evidence" value="ECO:0007669"/>
    <property type="project" value="TreeGrafter"/>
</dbReference>
<feature type="compositionally biased region" description="Basic and acidic residues" evidence="3">
    <location>
        <begin position="1"/>
        <end position="11"/>
    </location>
</feature>
<evidence type="ECO:0000256" key="1">
    <source>
        <dbReference type="ARBA" id="ARBA00022741"/>
    </source>
</evidence>
<keyword evidence="1" id="KW-0547">Nucleotide-binding</keyword>
<feature type="region of interest" description="Disordered" evidence="3">
    <location>
        <begin position="1"/>
        <end position="58"/>
    </location>
</feature>
<dbReference type="EMBL" id="SMKV01000013">
    <property type="protein sequence ID" value="TDC92579.1"/>
    <property type="molecule type" value="Genomic_DNA"/>
</dbReference>
<protein>
    <submittedName>
        <fullName evidence="5">LuxR family transcriptional regulator</fullName>
    </submittedName>
</protein>
<feature type="domain" description="HTH luxR-type" evidence="4">
    <location>
        <begin position="920"/>
        <end position="985"/>
    </location>
</feature>
<dbReference type="Gene3D" id="1.10.10.10">
    <property type="entry name" value="Winged helix-like DNA-binding domain superfamily/Winged helix DNA-binding domain"/>
    <property type="match status" value="1"/>
</dbReference>
<dbReference type="SUPFAM" id="SSF52540">
    <property type="entry name" value="P-loop containing nucleoside triphosphate hydrolases"/>
    <property type="match status" value="1"/>
</dbReference>
<dbReference type="Pfam" id="PF00196">
    <property type="entry name" value="GerE"/>
    <property type="match status" value="1"/>
</dbReference>
<evidence type="ECO:0000313" key="6">
    <source>
        <dbReference type="Proteomes" id="UP000294744"/>
    </source>
</evidence>
<dbReference type="SMART" id="SM00421">
    <property type="entry name" value="HTH_LUXR"/>
    <property type="match status" value="1"/>
</dbReference>
<dbReference type="InterPro" id="IPR036388">
    <property type="entry name" value="WH-like_DNA-bd_sf"/>
</dbReference>
<dbReference type="SUPFAM" id="SSF48452">
    <property type="entry name" value="TPR-like"/>
    <property type="match status" value="2"/>
</dbReference>
<keyword evidence="6" id="KW-1185">Reference proteome</keyword>
<dbReference type="Gene3D" id="3.40.50.300">
    <property type="entry name" value="P-loop containing nucleotide triphosphate hydrolases"/>
    <property type="match status" value="1"/>
</dbReference>
<proteinExistence type="predicted"/>
<dbReference type="InterPro" id="IPR041664">
    <property type="entry name" value="AAA_16"/>
</dbReference>
<evidence type="ECO:0000256" key="2">
    <source>
        <dbReference type="ARBA" id="ARBA00022840"/>
    </source>
</evidence>
<dbReference type="GO" id="GO:0006355">
    <property type="term" value="P:regulation of DNA-templated transcription"/>
    <property type="evidence" value="ECO:0007669"/>
    <property type="project" value="InterPro"/>
</dbReference>
<dbReference type="GO" id="GO:0004016">
    <property type="term" value="F:adenylate cyclase activity"/>
    <property type="evidence" value="ECO:0007669"/>
    <property type="project" value="TreeGrafter"/>
</dbReference>
<evidence type="ECO:0000259" key="4">
    <source>
        <dbReference type="PROSITE" id="PS50043"/>
    </source>
</evidence>
<dbReference type="PROSITE" id="PS50043">
    <property type="entry name" value="HTH_LUXR_2"/>
    <property type="match status" value="1"/>
</dbReference>
<dbReference type="InterPro" id="IPR000792">
    <property type="entry name" value="Tscrpt_reg_LuxR_C"/>
</dbReference>
<dbReference type="SUPFAM" id="SSF46894">
    <property type="entry name" value="C-terminal effector domain of the bipartite response regulators"/>
    <property type="match status" value="1"/>
</dbReference>